<feature type="domain" description="WW" evidence="1">
    <location>
        <begin position="88"/>
        <end position="122"/>
    </location>
</feature>
<dbReference type="Proteomes" id="UP000002630">
    <property type="component" value="Unassembled WGS sequence"/>
</dbReference>
<sequence length="147" mass="16984">MENSAFRSAAPTHSVLDRRSGEFAKNRLLNLAFEDGSPDHLREDNTEEPKSVPADVFKQGVQEHAIMLGMLLPEDENFLWIAEESLLAPLPEGWLQLKDEQSGHPYYYNQASGDSSWEHPRDSFYKEIYRQKKARQQEDAFTRTSRL</sequence>
<dbReference type="CDD" id="cd00201">
    <property type="entry name" value="WW"/>
    <property type="match status" value="1"/>
</dbReference>
<dbReference type="SMART" id="SM00456">
    <property type="entry name" value="WW"/>
    <property type="match status" value="1"/>
</dbReference>
<gene>
    <name evidence="2" type="ORF">Esi_0298_0022</name>
</gene>
<dbReference type="Gene3D" id="3.30.1470.10">
    <property type="entry name" value="Photosystem I PsaD, reaction center subunit II"/>
    <property type="match status" value="1"/>
</dbReference>
<dbReference type="PROSITE" id="PS50020">
    <property type="entry name" value="WW_DOMAIN_2"/>
    <property type="match status" value="1"/>
</dbReference>
<dbReference type="EMBL" id="FN649760">
    <property type="protein sequence ID" value="CBJ31987.1"/>
    <property type="molecule type" value="Genomic_DNA"/>
</dbReference>
<reference evidence="2 3" key="1">
    <citation type="journal article" date="2010" name="Nature">
        <title>The Ectocarpus genome and the independent evolution of multicellularity in brown algae.</title>
        <authorList>
            <person name="Cock J.M."/>
            <person name="Sterck L."/>
            <person name="Rouze P."/>
            <person name="Scornet D."/>
            <person name="Allen A.E."/>
            <person name="Amoutzias G."/>
            <person name="Anthouard V."/>
            <person name="Artiguenave F."/>
            <person name="Aury J.M."/>
            <person name="Badger J.H."/>
            <person name="Beszteri B."/>
            <person name="Billiau K."/>
            <person name="Bonnet E."/>
            <person name="Bothwell J.H."/>
            <person name="Bowler C."/>
            <person name="Boyen C."/>
            <person name="Brownlee C."/>
            <person name="Carrano C.J."/>
            <person name="Charrier B."/>
            <person name="Cho G.Y."/>
            <person name="Coelho S.M."/>
            <person name="Collen J."/>
            <person name="Corre E."/>
            <person name="Da Silva C."/>
            <person name="Delage L."/>
            <person name="Delaroque N."/>
            <person name="Dittami S.M."/>
            <person name="Doulbeau S."/>
            <person name="Elias M."/>
            <person name="Farnham G."/>
            <person name="Gachon C.M."/>
            <person name="Gschloessl B."/>
            <person name="Heesch S."/>
            <person name="Jabbari K."/>
            <person name="Jubin C."/>
            <person name="Kawai H."/>
            <person name="Kimura K."/>
            <person name="Kloareg B."/>
            <person name="Kupper F.C."/>
            <person name="Lang D."/>
            <person name="Le Bail A."/>
            <person name="Leblanc C."/>
            <person name="Lerouge P."/>
            <person name="Lohr M."/>
            <person name="Lopez P.J."/>
            <person name="Martens C."/>
            <person name="Maumus F."/>
            <person name="Michel G."/>
            <person name="Miranda-Saavedra D."/>
            <person name="Morales J."/>
            <person name="Moreau H."/>
            <person name="Motomura T."/>
            <person name="Nagasato C."/>
            <person name="Napoli C.A."/>
            <person name="Nelson D.R."/>
            <person name="Nyvall-Collen P."/>
            <person name="Peters A.F."/>
            <person name="Pommier C."/>
            <person name="Potin P."/>
            <person name="Poulain J."/>
            <person name="Quesneville H."/>
            <person name="Read B."/>
            <person name="Rensing S.A."/>
            <person name="Ritter A."/>
            <person name="Rousvoal S."/>
            <person name="Samanta M."/>
            <person name="Samson G."/>
            <person name="Schroeder D.C."/>
            <person name="Segurens B."/>
            <person name="Strittmatter M."/>
            <person name="Tonon T."/>
            <person name="Tregear J.W."/>
            <person name="Valentin K."/>
            <person name="von Dassow P."/>
            <person name="Yamagishi T."/>
            <person name="Van de Peer Y."/>
            <person name="Wincker P."/>
        </authorList>
    </citation>
    <scope>NUCLEOTIDE SEQUENCE [LARGE SCALE GENOMIC DNA]</scope>
    <source>
        <strain evidence="3">Ec32 / CCAP1310/4</strain>
    </source>
</reference>
<dbReference type="eggNOG" id="ENOG502SGUQ">
    <property type="taxonomic scope" value="Eukaryota"/>
</dbReference>
<dbReference type="InParanoid" id="D7FVQ3"/>
<dbReference type="PROSITE" id="PS01159">
    <property type="entry name" value="WW_DOMAIN_1"/>
    <property type="match status" value="1"/>
</dbReference>
<proteinExistence type="predicted"/>
<dbReference type="InterPro" id="IPR036020">
    <property type="entry name" value="WW_dom_sf"/>
</dbReference>
<dbReference type="AlphaFoldDB" id="D7FVQ3"/>
<accession>D7FVQ3</accession>
<organism evidence="2 3">
    <name type="scientific">Ectocarpus siliculosus</name>
    <name type="common">Brown alga</name>
    <name type="synonym">Conferva siliculosa</name>
    <dbReference type="NCBI Taxonomy" id="2880"/>
    <lineage>
        <taxon>Eukaryota</taxon>
        <taxon>Sar</taxon>
        <taxon>Stramenopiles</taxon>
        <taxon>Ochrophyta</taxon>
        <taxon>PX clade</taxon>
        <taxon>Phaeophyceae</taxon>
        <taxon>Ectocarpales</taxon>
        <taxon>Ectocarpaceae</taxon>
        <taxon>Ectocarpus</taxon>
    </lineage>
</organism>
<keyword evidence="3" id="KW-1185">Reference proteome</keyword>
<evidence type="ECO:0000313" key="3">
    <source>
        <dbReference type="Proteomes" id="UP000002630"/>
    </source>
</evidence>
<name>D7FVQ3_ECTSI</name>
<protein>
    <recommendedName>
        <fullName evidence="1">WW domain-containing protein</fullName>
    </recommendedName>
</protein>
<evidence type="ECO:0000313" key="2">
    <source>
        <dbReference type="EMBL" id="CBJ31987.1"/>
    </source>
</evidence>
<dbReference type="OrthoDB" id="6344460at2759"/>
<dbReference type="PANTHER" id="PTHR21715">
    <property type="entry name" value="RH04127P"/>
    <property type="match status" value="1"/>
</dbReference>
<dbReference type="InterPro" id="IPR001202">
    <property type="entry name" value="WW_dom"/>
</dbReference>
<dbReference type="InterPro" id="IPR053233">
    <property type="entry name" value="ABRA-related"/>
</dbReference>
<evidence type="ECO:0000259" key="1">
    <source>
        <dbReference type="PROSITE" id="PS50020"/>
    </source>
</evidence>
<dbReference type="STRING" id="2880.D7FVQ3"/>
<dbReference type="PANTHER" id="PTHR21715:SF0">
    <property type="entry name" value="RH04127P"/>
    <property type="match status" value="1"/>
</dbReference>
<dbReference type="SUPFAM" id="SSF51045">
    <property type="entry name" value="WW domain"/>
    <property type="match status" value="1"/>
</dbReference>
<dbReference type="Pfam" id="PF00397">
    <property type="entry name" value="WW"/>
    <property type="match status" value="1"/>
</dbReference>